<evidence type="ECO:0000313" key="9">
    <source>
        <dbReference type="Proteomes" id="UP001049176"/>
    </source>
</evidence>
<evidence type="ECO:0000256" key="2">
    <source>
        <dbReference type="ARBA" id="ARBA00022737"/>
    </source>
</evidence>
<feature type="compositionally biased region" description="Polar residues" evidence="6">
    <location>
        <begin position="1"/>
        <end position="22"/>
    </location>
</feature>
<dbReference type="GeneID" id="66075210"/>
<proteinExistence type="predicted"/>
<evidence type="ECO:0000313" key="8">
    <source>
        <dbReference type="EMBL" id="KAG7095377.1"/>
    </source>
</evidence>
<dbReference type="GO" id="GO:0005634">
    <property type="term" value="C:nucleus"/>
    <property type="evidence" value="ECO:0007669"/>
    <property type="project" value="UniProtKB-ARBA"/>
</dbReference>
<keyword evidence="4" id="KW-0862">Zinc</keyword>
<evidence type="ECO:0000256" key="5">
    <source>
        <dbReference type="PROSITE-ProRule" id="PRU00042"/>
    </source>
</evidence>
<dbReference type="KEGG" id="more:E1B28_006134"/>
<dbReference type="PROSITE" id="PS00028">
    <property type="entry name" value="ZINC_FINGER_C2H2_1"/>
    <property type="match status" value="2"/>
</dbReference>
<dbReference type="Pfam" id="PF00096">
    <property type="entry name" value="zf-C2H2"/>
    <property type="match status" value="2"/>
</dbReference>
<dbReference type="SUPFAM" id="SSF57667">
    <property type="entry name" value="beta-beta-alpha zinc fingers"/>
    <property type="match status" value="1"/>
</dbReference>
<reference evidence="8" key="1">
    <citation type="journal article" date="2021" name="Genome Biol. Evol.">
        <title>The assembled and annotated genome of the fairy-ring fungus Marasmius oreades.</title>
        <authorList>
            <person name="Hiltunen M."/>
            <person name="Ament-Velasquez S.L."/>
            <person name="Johannesson H."/>
        </authorList>
    </citation>
    <scope>NUCLEOTIDE SEQUENCE</scope>
    <source>
        <strain evidence="8">03SP1</strain>
    </source>
</reference>
<evidence type="ECO:0000256" key="6">
    <source>
        <dbReference type="SAM" id="MobiDB-lite"/>
    </source>
</evidence>
<dbReference type="OrthoDB" id="6077919at2759"/>
<dbReference type="InterPro" id="IPR050329">
    <property type="entry name" value="GLI_C2H2-zinc-finger"/>
</dbReference>
<dbReference type="GO" id="GO:0000981">
    <property type="term" value="F:DNA-binding transcription factor activity, RNA polymerase II-specific"/>
    <property type="evidence" value="ECO:0007669"/>
    <property type="project" value="TreeGrafter"/>
</dbReference>
<evidence type="ECO:0000259" key="7">
    <source>
        <dbReference type="PROSITE" id="PS50157"/>
    </source>
</evidence>
<dbReference type="EMBL" id="CM032183">
    <property type="protein sequence ID" value="KAG7095377.1"/>
    <property type="molecule type" value="Genomic_DNA"/>
</dbReference>
<dbReference type="RefSeq" id="XP_043011847.1">
    <property type="nucleotide sequence ID" value="XM_043150757.1"/>
</dbReference>
<dbReference type="GO" id="GO:0008270">
    <property type="term" value="F:zinc ion binding"/>
    <property type="evidence" value="ECO:0007669"/>
    <property type="project" value="UniProtKB-KW"/>
</dbReference>
<evidence type="ECO:0000256" key="1">
    <source>
        <dbReference type="ARBA" id="ARBA00022723"/>
    </source>
</evidence>
<keyword evidence="2" id="KW-0677">Repeat</keyword>
<dbReference type="InterPro" id="IPR013087">
    <property type="entry name" value="Znf_C2H2_type"/>
</dbReference>
<name>A0A9P7S5B3_9AGAR</name>
<comment type="caution">
    <text evidence="8">The sequence shown here is derived from an EMBL/GenBank/DDBJ whole genome shotgun (WGS) entry which is preliminary data.</text>
</comment>
<feature type="region of interest" description="Disordered" evidence="6">
    <location>
        <begin position="1"/>
        <end position="44"/>
    </location>
</feature>
<dbReference type="PANTHER" id="PTHR19818:SF139">
    <property type="entry name" value="PAIR-RULE PROTEIN ODD-PAIRED"/>
    <property type="match status" value="1"/>
</dbReference>
<dbReference type="AlphaFoldDB" id="A0A9P7S5B3"/>
<accession>A0A9P7S5B3</accession>
<dbReference type="InterPro" id="IPR036236">
    <property type="entry name" value="Znf_C2H2_sf"/>
</dbReference>
<dbReference type="PROSITE" id="PS50157">
    <property type="entry name" value="ZINC_FINGER_C2H2_2"/>
    <property type="match status" value="2"/>
</dbReference>
<dbReference type="PANTHER" id="PTHR19818">
    <property type="entry name" value="ZINC FINGER PROTEIN ZIC AND GLI"/>
    <property type="match status" value="1"/>
</dbReference>
<protein>
    <recommendedName>
        <fullName evidence="7">C2H2-type domain-containing protein</fullName>
    </recommendedName>
</protein>
<dbReference type="GO" id="GO:0045944">
    <property type="term" value="P:positive regulation of transcription by RNA polymerase II"/>
    <property type="evidence" value="ECO:0007669"/>
    <property type="project" value="UniProtKB-ARBA"/>
</dbReference>
<feature type="region of interest" description="Disordered" evidence="6">
    <location>
        <begin position="102"/>
        <end position="121"/>
    </location>
</feature>
<feature type="domain" description="C2H2-type" evidence="7">
    <location>
        <begin position="326"/>
        <end position="350"/>
    </location>
</feature>
<dbReference type="Gene3D" id="3.30.160.60">
    <property type="entry name" value="Classic Zinc Finger"/>
    <property type="match status" value="2"/>
</dbReference>
<keyword evidence="1" id="KW-0479">Metal-binding</keyword>
<evidence type="ECO:0000256" key="3">
    <source>
        <dbReference type="ARBA" id="ARBA00022771"/>
    </source>
</evidence>
<dbReference type="Proteomes" id="UP001049176">
    <property type="component" value="Chromosome 3"/>
</dbReference>
<feature type="domain" description="C2H2-type" evidence="7">
    <location>
        <begin position="298"/>
        <end position="325"/>
    </location>
</feature>
<dbReference type="GO" id="GO:0000978">
    <property type="term" value="F:RNA polymerase II cis-regulatory region sequence-specific DNA binding"/>
    <property type="evidence" value="ECO:0007669"/>
    <property type="project" value="TreeGrafter"/>
</dbReference>
<organism evidence="8 9">
    <name type="scientific">Marasmius oreades</name>
    <name type="common">fairy-ring Marasmius</name>
    <dbReference type="NCBI Taxonomy" id="181124"/>
    <lineage>
        <taxon>Eukaryota</taxon>
        <taxon>Fungi</taxon>
        <taxon>Dikarya</taxon>
        <taxon>Basidiomycota</taxon>
        <taxon>Agaricomycotina</taxon>
        <taxon>Agaricomycetes</taxon>
        <taxon>Agaricomycetidae</taxon>
        <taxon>Agaricales</taxon>
        <taxon>Marasmiineae</taxon>
        <taxon>Marasmiaceae</taxon>
        <taxon>Marasmius</taxon>
    </lineage>
</organism>
<evidence type="ECO:0000256" key="4">
    <source>
        <dbReference type="ARBA" id="ARBA00022833"/>
    </source>
</evidence>
<keyword evidence="3 5" id="KW-0863">Zinc-finger</keyword>
<sequence>MLPTSDTQFKTWATERQGQQGDVSHRCSVHLQGQDQRRSYPRPHSVSLVYDSSVQHELPFSQPNYHPSHLGYPESSQRTAFQIEPPPDFGAQPNVPVVGDVDSESPPSLPYPTSQHGYTPRFMSPDATVETQDMTVDGTGSMWPSHSGTSAYPAPLPQGVVVHHSEAIQFDRSSSRTGTEASVKWQHQPSNTCYDVLYVQHALADASPREASIPMREETSFIVQTLSGVTDRPLTYPHGQIPRTLSATALEHALDECDPGSEFDNQSHSYQDIPQHDTGSTVEHTVGIVKKKKKSKMHKCDICDKLFPRPSGLKTHMNTHNNVKPFACEYPGCNRSFTVRSNARRHLRTHGVIPDPATPSGPDYVVNFDTPVIPESQGHQFQTVPQKIKWMPPSLSPFNNVASLRSVSENEDSESDFDELEDDSVIQQGVERLTMPLTSVSPFQAGEASGHYGEERDSYSEVGAYPYHPSQFRILPGPSPLPRNLVAVV</sequence>
<dbReference type="SMART" id="SM00355">
    <property type="entry name" value="ZnF_C2H2"/>
    <property type="match status" value="2"/>
</dbReference>
<gene>
    <name evidence="8" type="ORF">E1B28_006134</name>
</gene>
<keyword evidence="9" id="KW-1185">Reference proteome</keyword>